<dbReference type="Gene3D" id="1.10.620.20">
    <property type="entry name" value="Ribonucleotide Reductase, subunit A"/>
    <property type="match status" value="1"/>
</dbReference>
<keyword evidence="3" id="KW-1185">Reference proteome</keyword>
<protein>
    <submittedName>
        <fullName evidence="2">Uncharacterized protein</fullName>
    </submittedName>
</protein>
<reference evidence="2 3" key="1">
    <citation type="submission" date="2016-07" db="EMBL/GenBank/DDBJ databases">
        <title>Draft genome sequence of Methyloligella halotolerans C2T (VKM B-2706T=CCUG 61687T=DSM 25045T), a halotolerant polyhydroxybutyrate accumulating methylotroph.</title>
        <authorList>
            <person name="Vasilenko O.V."/>
            <person name="Doronina N.V."/>
            <person name="Poroshina M.N."/>
            <person name="Tarlachkov S.V."/>
            <person name="Trotsenko Y.A."/>
        </authorList>
    </citation>
    <scope>NUCLEOTIDE SEQUENCE [LARGE SCALE GENOMIC DNA]</scope>
    <source>
        <strain evidence="2 3">VKM B-2706</strain>
    </source>
</reference>
<dbReference type="InterPro" id="IPR012348">
    <property type="entry name" value="RNR-like"/>
</dbReference>
<proteinExistence type="predicted"/>
<gene>
    <name evidence="2" type="ORF">A7A08_02316</name>
</gene>
<dbReference type="OrthoDB" id="8449343at2"/>
<dbReference type="RefSeq" id="WP_069095508.1">
    <property type="nucleotide sequence ID" value="NZ_MASI01000005.1"/>
</dbReference>
<name>A0A1E2RY92_9HYPH</name>
<dbReference type="STRING" id="1177755.A7A08_02316"/>
<dbReference type="GO" id="GO:0016491">
    <property type="term" value="F:oxidoreductase activity"/>
    <property type="evidence" value="ECO:0007669"/>
    <property type="project" value="InterPro"/>
</dbReference>
<comment type="caution">
    <text evidence="2">The sequence shown here is derived from an EMBL/GenBank/DDBJ whole genome shotgun (WGS) entry which is preliminary data.</text>
</comment>
<keyword evidence="1" id="KW-0732">Signal</keyword>
<evidence type="ECO:0000256" key="1">
    <source>
        <dbReference type="SAM" id="SignalP"/>
    </source>
</evidence>
<dbReference type="Proteomes" id="UP000095087">
    <property type="component" value="Unassembled WGS sequence"/>
</dbReference>
<feature type="signal peptide" evidence="1">
    <location>
        <begin position="1"/>
        <end position="24"/>
    </location>
</feature>
<dbReference type="AlphaFoldDB" id="A0A1E2RY92"/>
<dbReference type="EMBL" id="MASI01000005">
    <property type="protein sequence ID" value="ODA67019.1"/>
    <property type="molecule type" value="Genomic_DNA"/>
</dbReference>
<accession>A0A1E2RY92</accession>
<sequence length="107" mass="11435">MIKNMLLSAVAGAVMIGGATAAFAATGEFDNMCAMGLALDKEVETDCSVNTEYNGKTYCFGNEQAKEIFLKNPEANLKKAEAAYSRMHGDAMEGGEMHGDDMHGDKM</sequence>
<organism evidence="2 3">
    <name type="scientific">Methyloligella halotolerans</name>
    <dbReference type="NCBI Taxonomy" id="1177755"/>
    <lineage>
        <taxon>Bacteria</taxon>
        <taxon>Pseudomonadati</taxon>
        <taxon>Pseudomonadota</taxon>
        <taxon>Alphaproteobacteria</taxon>
        <taxon>Hyphomicrobiales</taxon>
        <taxon>Hyphomicrobiaceae</taxon>
        <taxon>Methyloligella</taxon>
    </lineage>
</organism>
<feature type="chain" id="PRO_5009116511" evidence="1">
    <location>
        <begin position="25"/>
        <end position="107"/>
    </location>
</feature>
<evidence type="ECO:0000313" key="3">
    <source>
        <dbReference type="Proteomes" id="UP000095087"/>
    </source>
</evidence>
<evidence type="ECO:0000313" key="2">
    <source>
        <dbReference type="EMBL" id="ODA67019.1"/>
    </source>
</evidence>